<name>A0ABT0H564_9FLAO</name>
<dbReference type="PROSITE" id="PS51257">
    <property type="entry name" value="PROKAR_LIPOPROTEIN"/>
    <property type="match status" value="1"/>
</dbReference>
<dbReference type="SUPFAM" id="SSF82171">
    <property type="entry name" value="DPP6 N-terminal domain-like"/>
    <property type="match status" value="1"/>
</dbReference>
<keyword evidence="4" id="KW-1185">Reference proteome</keyword>
<dbReference type="Proteomes" id="UP001203687">
    <property type="component" value="Unassembled WGS sequence"/>
</dbReference>
<evidence type="ECO:0000313" key="4">
    <source>
        <dbReference type="Proteomes" id="UP001203687"/>
    </source>
</evidence>
<dbReference type="EMBL" id="JALPQF010000002">
    <property type="protein sequence ID" value="MCK8479505.1"/>
    <property type="molecule type" value="Genomic_DNA"/>
</dbReference>
<accession>A0ABT0H564</accession>
<evidence type="ECO:0000313" key="3">
    <source>
        <dbReference type="EMBL" id="MCK8479505.1"/>
    </source>
</evidence>
<organism evidence="3 4">
    <name type="scientific">Psychroserpens algicola</name>
    <dbReference type="NCBI Taxonomy" id="1719034"/>
    <lineage>
        <taxon>Bacteria</taxon>
        <taxon>Pseudomonadati</taxon>
        <taxon>Bacteroidota</taxon>
        <taxon>Flavobacteriia</taxon>
        <taxon>Flavobacteriales</taxon>
        <taxon>Flavobacteriaceae</taxon>
        <taxon>Psychroserpens</taxon>
    </lineage>
</organism>
<dbReference type="RefSeq" id="WP_248411815.1">
    <property type="nucleotide sequence ID" value="NZ_JALPQF010000002.1"/>
</dbReference>
<reference evidence="3" key="1">
    <citation type="submission" date="2022-04" db="EMBL/GenBank/DDBJ databases">
        <authorList>
            <person name="Ren T."/>
        </authorList>
    </citation>
    <scope>NUCLEOTIDE SEQUENCE</scope>
    <source>
        <strain evidence="3">F63249</strain>
    </source>
</reference>
<comment type="caution">
    <text evidence="3">The sequence shown here is derived from an EMBL/GenBank/DDBJ whole genome shotgun (WGS) entry which is preliminary data.</text>
</comment>
<dbReference type="InterPro" id="IPR002470">
    <property type="entry name" value="Peptidase_S9A"/>
</dbReference>
<protein>
    <submittedName>
        <fullName evidence="3">Prolyl oligopeptidase family serine peptidase</fullName>
    </submittedName>
</protein>
<dbReference type="InterPro" id="IPR001375">
    <property type="entry name" value="Peptidase_S9_cat"/>
</dbReference>
<sequence>MKTKILGLCLTILMFSCKEESKEKAMAEREIQEYSIEQFMDNEAVGGGSFSADNSNLLVSSNRSGIYNAYTIPVTGGDMTAITTSDSTSVFAESYFPNDNRMLLSADGNGDEIDHLFVRETDGTVKDITPEKGAKSSFYGWSEDDNYLYYGSNKRNPKYFDVYKMSISDYTSEMIYQDDSGLTFSGMSDDENYFALTQSLNTNDSDLFLYNVATKEKIKINDNQSKNSAQDFSKDNSLFYYSTDDGSEFSYLMSYNLKTKEKKKVLEKAWDIMGSGFTSNGTYMVVYVNEDGKNAIDVLDAETMTPIELPDFGEKSITSVSFSDDETWMRMYVGGSNSPSDLYTYNLDTKAQHKLTSVLNNEINGDDLVTAKVIRYKSFDGTIIPAIYYLPHQASEDNKVPAMVWVHGGPGGQTRQGFSSLIQYMVNHGYAVLAVNNRGSSGYGKTFYQMDDLNHGEKDLQDCVEGKNWLATQSEIDADKIGIIGGSYGGYMTMAALTYTPEEFDVGVNIYGVTNWIRTLKSIPPYWESFRESLYKELGDPYSADSVRLKRISPLFHTDKVTKPLMVLQGAQDPRVLQVESDEIVEGVRKNNVPVEYVLFEDEGHGFIKKENQIESYSRILKFLDKHLKKENAPLDGETESTEIEVETTK</sequence>
<dbReference type="SUPFAM" id="SSF53474">
    <property type="entry name" value="alpha/beta-Hydrolases"/>
    <property type="match status" value="1"/>
</dbReference>
<keyword evidence="1" id="KW-0378">Hydrolase</keyword>
<dbReference type="Gene3D" id="2.120.10.30">
    <property type="entry name" value="TolB, C-terminal domain"/>
    <property type="match status" value="2"/>
</dbReference>
<dbReference type="PANTHER" id="PTHR42776">
    <property type="entry name" value="SERINE PEPTIDASE S9 FAMILY MEMBER"/>
    <property type="match status" value="1"/>
</dbReference>
<evidence type="ECO:0000256" key="1">
    <source>
        <dbReference type="ARBA" id="ARBA00022801"/>
    </source>
</evidence>
<dbReference type="InterPro" id="IPR011042">
    <property type="entry name" value="6-blade_b-propeller_TolB-like"/>
</dbReference>
<dbReference type="PANTHER" id="PTHR42776:SF27">
    <property type="entry name" value="DIPEPTIDYL PEPTIDASE FAMILY MEMBER 6"/>
    <property type="match status" value="1"/>
</dbReference>
<dbReference type="Pfam" id="PF00326">
    <property type="entry name" value="Peptidase_S9"/>
    <property type="match status" value="1"/>
</dbReference>
<dbReference type="Gene3D" id="3.40.50.1820">
    <property type="entry name" value="alpha/beta hydrolase"/>
    <property type="match status" value="1"/>
</dbReference>
<proteinExistence type="predicted"/>
<dbReference type="InterPro" id="IPR029058">
    <property type="entry name" value="AB_hydrolase_fold"/>
</dbReference>
<feature type="domain" description="Peptidase S9 prolyl oligopeptidase catalytic" evidence="2">
    <location>
        <begin position="418"/>
        <end position="630"/>
    </location>
</feature>
<gene>
    <name evidence="3" type="ORF">MUY34_02670</name>
</gene>
<evidence type="ECO:0000259" key="2">
    <source>
        <dbReference type="Pfam" id="PF00326"/>
    </source>
</evidence>
<dbReference type="PRINTS" id="PR00862">
    <property type="entry name" value="PROLIGOPTASE"/>
</dbReference>